<organism evidence="1 2">
    <name type="scientific">Cellulosimicrobium composti</name>
    <dbReference type="NCBI Taxonomy" id="2672572"/>
    <lineage>
        <taxon>Bacteria</taxon>
        <taxon>Bacillati</taxon>
        <taxon>Actinomycetota</taxon>
        <taxon>Actinomycetes</taxon>
        <taxon>Micrococcales</taxon>
        <taxon>Promicromonosporaceae</taxon>
        <taxon>Cellulosimicrobium</taxon>
    </lineage>
</organism>
<dbReference type="Proteomes" id="UP000471672">
    <property type="component" value="Unassembled WGS sequence"/>
</dbReference>
<evidence type="ECO:0000313" key="2">
    <source>
        <dbReference type="Proteomes" id="UP000471672"/>
    </source>
</evidence>
<reference evidence="1 2" key="1">
    <citation type="journal article" date="2021" name="Arch. Microbiol.">
        <title>Cellulosimicrobium fucosivorans sp. nov., isolated from San Elijo Lagoon, contains a fucose metabolic pathway linked to carotenoid production.</title>
        <authorList>
            <person name="Aviles F.A."/>
            <person name="Kyndt J.A."/>
        </authorList>
    </citation>
    <scope>NUCLEOTIDE SEQUENCE [LARGE SCALE GENOMIC DNA]</scope>
    <source>
        <strain evidence="1 2">SE3</strain>
    </source>
</reference>
<protein>
    <submittedName>
        <fullName evidence="1">ComF family protein</fullName>
    </submittedName>
</protein>
<accession>A0ABX0BJC6</accession>
<feature type="non-terminal residue" evidence="1">
    <location>
        <position position="123"/>
    </location>
</feature>
<evidence type="ECO:0000313" key="1">
    <source>
        <dbReference type="EMBL" id="NDO90861.1"/>
    </source>
</evidence>
<keyword evidence="2" id="KW-1185">Reference proteome</keyword>
<name>A0ABX0BJC6_9MICO</name>
<gene>
    <name evidence="1" type="ORF">GYH36_15570</name>
</gene>
<sequence>MLVRALDDVARLVLPVSCPGCDRPDVRWCAACLGLLRAPLRRREDGAPRLDRLDGAGPLPVWAPAAYAGPVRGVVVAWKDRARADLDRPLAAVGRAAGVALGPVLAAGARAAAAVRTAPAVRT</sequence>
<comment type="caution">
    <text evidence="1">The sequence shown here is derived from an EMBL/GenBank/DDBJ whole genome shotgun (WGS) entry which is preliminary data.</text>
</comment>
<dbReference type="EMBL" id="JAAFAN010000062">
    <property type="protein sequence ID" value="NDO90861.1"/>
    <property type="molecule type" value="Genomic_DNA"/>
</dbReference>
<proteinExistence type="predicted"/>